<dbReference type="EMBL" id="MT141546">
    <property type="protein sequence ID" value="QJA65939.1"/>
    <property type="molecule type" value="Genomic_DNA"/>
</dbReference>
<accession>A0A6M3J785</accession>
<dbReference type="AlphaFoldDB" id="A0A6M3J785"/>
<gene>
    <name evidence="1" type="ORF">MM415B00370_0057</name>
</gene>
<sequence>MKNRWTLIVCDKCKQPGGTLRKASDGVYRHDRCPEVKKGQRVEVPNVKIPTLQEIEKFRRKVS</sequence>
<organism evidence="1">
    <name type="scientific">viral metagenome</name>
    <dbReference type="NCBI Taxonomy" id="1070528"/>
    <lineage>
        <taxon>unclassified sequences</taxon>
        <taxon>metagenomes</taxon>
        <taxon>organismal metagenomes</taxon>
    </lineage>
</organism>
<protein>
    <submittedName>
        <fullName evidence="1">Uncharacterized protein</fullName>
    </submittedName>
</protein>
<name>A0A6M3J785_9ZZZZ</name>
<proteinExistence type="predicted"/>
<evidence type="ECO:0000313" key="1">
    <source>
        <dbReference type="EMBL" id="QJA65939.1"/>
    </source>
</evidence>
<reference evidence="1" key="1">
    <citation type="submission" date="2020-03" db="EMBL/GenBank/DDBJ databases">
        <title>The deep terrestrial virosphere.</title>
        <authorList>
            <person name="Holmfeldt K."/>
            <person name="Nilsson E."/>
            <person name="Simone D."/>
            <person name="Lopez-Fernandez M."/>
            <person name="Wu X."/>
            <person name="de Brujin I."/>
            <person name="Lundin D."/>
            <person name="Andersson A."/>
            <person name="Bertilsson S."/>
            <person name="Dopson M."/>
        </authorList>
    </citation>
    <scope>NUCLEOTIDE SEQUENCE</scope>
    <source>
        <strain evidence="1">MM415B00370</strain>
    </source>
</reference>